<proteinExistence type="predicted"/>
<organism evidence="2 3">
    <name type="scientific">Maioricimonas rarisocia</name>
    <dbReference type="NCBI Taxonomy" id="2528026"/>
    <lineage>
        <taxon>Bacteria</taxon>
        <taxon>Pseudomonadati</taxon>
        <taxon>Planctomycetota</taxon>
        <taxon>Planctomycetia</taxon>
        <taxon>Planctomycetales</taxon>
        <taxon>Planctomycetaceae</taxon>
        <taxon>Maioricimonas</taxon>
    </lineage>
</organism>
<evidence type="ECO:0000313" key="3">
    <source>
        <dbReference type="Proteomes" id="UP000320496"/>
    </source>
</evidence>
<name>A0A517Z3U6_9PLAN</name>
<dbReference type="AlphaFoldDB" id="A0A517Z3U6"/>
<sequence precursor="true">MPFPTSQFSQTLALTVALCVIVLSAVCADDQRPSVGGHAHAGRVAVATAGVSVPADTPILLDSQHGQQWQSGTSDILLMRGRCEVTQGDISARAPQMVVWRQQDNDKRGERILVYLEGTSARSAEIRTDDGIERGRQLLLELKTTGGVRHTGSASLATLDGSQEPLFQNATEYRREQRPERSDLELTQYLMAQPSFGGPGFGSEFPAPIAGPQRSVRISPRYLGMDFVMRARVSEETTPPEYILTVTRGVNIVVSNVPLQVEGRLVLTTIDLTADRAVIWTDSPPANESLGGLNAFQLGPNSPFQVYLEGNIVVRQGLNEARASHAFYDVNEQRGLLLNGEIRTYIPELGGDLRLRAEQIRQNSETSFHARNAWVSTSQLGRPGYRIQASDIYLEERFDPRRSRIDPATGQPTGGTPWVTSTNNQFIIEEFPLLYLPYLSGPAEDPQIPIRRLATGYDGIFGLQIESVWSLEALFGLDLPQGVDWELQADLFSQRGPGIGTRGEYDLDSSFLGVPAHHEGYGQAYYINDGDRDNLGLGRRNLMFPDDNRGRATWRHRMHLPQGTWVDAELGYVSDRNFLEQYYEPEFDREKDQETLISLNHQIDNLTGSALVRGRLNDFEYQTEWLPRGDLTILGEPLLGGLATWSSHSSVGYGRIRQADAPFDPTDPFQPLEAPFTPLPMYEDSAGLVAMTRHELDMPFNVGPVNVVPYLLGEAAHWEEDVTQSHLSRLYGSAGVRASLMFWKAMPQIQSSVLGLNGLAHKMVFDLDYYYAEASEDLSSIPQYNEFDDNAQERFRERFPLLEFGGALPLQLDPRLYALRSGAGRGVTAPYHELVDDQHVLRLGWRHRLQTKVGPPDRQRIKDWMTLDLEASLFPDADRDNFGEDIGLIGANYSWAVGERTTLLANALYDLFDNGQELWNIGILSQRSARGSLYVGFRQVKVGPIDSQIVAASYSYRMSPKWVSTFGTSFDVAEGIDRGQSMTVTRIGEYLLVHVGAGYDRSRNNFGFGISVEPRLGYSTSSTQLSSLLGIQ</sequence>
<gene>
    <name evidence="2" type="ORF">Mal4_14460</name>
</gene>
<dbReference type="PANTHER" id="PTHR30189">
    <property type="entry name" value="LPS-ASSEMBLY PROTEIN"/>
    <property type="match status" value="1"/>
</dbReference>
<dbReference type="KEGG" id="mri:Mal4_14460"/>
<feature type="signal peptide" evidence="1">
    <location>
        <begin position="1"/>
        <end position="28"/>
    </location>
</feature>
<keyword evidence="3" id="KW-1185">Reference proteome</keyword>
<dbReference type="EMBL" id="CP036275">
    <property type="protein sequence ID" value="QDU37138.1"/>
    <property type="molecule type" value="Genomic_DNA"/>
</dbReference>
<protein>
    <recommendedName>
        <fullName evidence="4">LPS-assembly protein LptD</fullName>
    </recommendedName>
</protein>
<dbReference type="OrthoDB" id="251461at2"/>
<dbReference type="InterPro" id="IPR050218">
    <property type="entry name" value="LptD"/>
</dbReference>
<reference evidence="2 3" key="1">
    <citation type="submission" date="2019-02" db="EMBL/GenBank/DDBJ databases">
        <title>Deep-cultivation of Planctomycetes and their phenomic and genomic characterization uncovers novel biology.</title>
        <authorList>
            <person name="Wiegand S."/>
            <person name="Jogler M."/>
            <person name="Boedeker C."/>
            <person name="Pinto D."/>
            <person name="Vollmers J."/>
            <person name="Rivas-Marin E."/>
            <person name="Kohn T."/>
            <person name="Peeters S.H."/>
            <person name="Heuer A."/>
            <person name="Rast P."/>
            <person name="Oberbeckmann S."/>
            <person name="Bunk B."/>
            <person name="Jeske O."/>
            <person name="Meyerdierks A."/>
            <person name="Storesund J.E."/>
            <person name="Kallscheuer N."/>
            <person name="Luecker S."/>
            <person name="Lage O.M."/>
            <person name="Pohl T."/>
            <person name="Merkel B.J."/>
            <person name="Hornburger P."/>
            <person name="Mueller R.-W."/>
            <person name="Bruemmer F."/>
            <person name="Labrenz M."/>
            <person name="Spormann A.M."/>
            <person name="Op den Camp H."/>
            <person name="Overmann J."/>
            <person name="Amann R."/>
            <person name="Jetten M.S.M."/>
            <person name="Mascher T."/>
            <person name="Medema M.H."/>
            <person name="Devos D.P."/>
            <person name="Kaster A.-K."/>
            <person name="Ovreas L."/>
            <person name="Rohde M."/>
            <person name="Galperin M.Y."/>
            <person name="Jogler C."/>
        </authorList>
    </citation>
    <scope>NUCLEOTIDE SEQUENCE [LARGE SCALE GENOMIC DNA]</scope>
    <source>
        <strain evidence="2 3">Mal4</strain>
    </source>
</reference>
<dbReference type="RefSeq" id="WP_145367883.1">
    <property type="nucleotide sequence ID" value="NZ_CP036275.1"/>
</dbReference>
<dbReference type="Proteomes" id="UP000320496">
    <property type="component" value="Chromosome"/>
</dbReference>
<dbReference type="GO" id="GO:0009279">
    <property type="term" value="C:cell outer membrane"/>
    <property type="evidence" value="ECO:0007669"/>
    <property type="project" value="TreeGrafter"/>
</dbReference>
<dbReference type="PANTHER" id="PTHR30189:SF1">
    <property type="entry name" value="LPS-ASSEMBLY PROTEIN LPTD"/>
    <property type="match status" value="1"/>
</dbReference>
<evidence type="ECO:0000256" key="1">
    <source>
        <dbReference type="SAM" id="SignalP"/>
    </source>
</evidence>
<accession>A0A517Z3U6</accession>
<evidence type="ECO:0000313" key="2">
    <source>
        <dbReference type="EMBL" id="QDU37138.1"/>
    </source>
</evidence>
<keyword evidence="1" id="KW-0732">Signal</keyword>
<dbReference type="GO" id="GO:1990351">
    <property type="term" value="C:transporter complex"/>
    <property type="evidence" value="ECO:0007669"/>
    <property type="project" value="TreeGrafter"/>
</dbReference>
<evidence type="ECO:0008006" key="4">
    <source>
        <dbReference type="Google" id="ProtNLM"/>
    </source>
</evidence>
<feature type="chain" id="PRO_5021947547" description="LPS-assembly protein LptD" evidence="1">
    <location>
        <begin position="29"/>
        <end position="1032"/>
    </location>
</feature>